<dbReference type="EC" id="2.3.1.242" evidence="1"/>
<name>A0AC61Y8D5_9FLAO</name>
<organism evidence="1 2">
    <name type="scientific">Mesonia oceanica</name>
    <dbReference type="NCBI Taxonomy" id="2687242"/>
    <lineage>
        <taxon>Bacteria</taxon>
        <taxon>Pseudomonadati</taxon>
        <taxon>Bacteroidota</taxon>
        <taxon>Flavobacteriia</taxon>
        <taxon>Flavobacteriales</taxon>
        <taxon>Flavobacteriaceae</taxon>
        <taxon>Mesonia</taxon>
    </lineage>
</organism>
<sequence length="291" mass="34758">MQRLGFLAVYPLLWLISILPFRLFYLFSDLVYFIIYYLVGYRKKVVKANLELAFPEKSKEEIHLIQKKFYHHFCDMFLEMVKTMSISDKELKKRFLVKNPEELKRLETLNKSHIILLGHYASYEWVNALHFYGLTYQAYGVYKKIKNEYFDDLIKRIRSKHHTTMLATKEVPKQILKNKKAGLLSSYGMIADQAPKGAIAKYWLHFMGKEVPVFVGGEVLAKRLDLALTYLHIEKVKRGHYTAEFIPLADDPQKYEEFTLTDKYFHLLEEQIRDQPEYYLWSHKRWKHAKN</sequence>
<evidence type="ECO:0000313" key="2">
    <source>
        <dbReference type="Proteomes" id="UP000356253"/>
    </source>
</evidence>
<dbReference type="Proteomes" id="UP000356253">
    <property type="component" value="Unassembled WGS sequence"/>
</dbReference>
<comment type="caution">
    <text evidence="1">The sequence shown here is derived from an EMBL/GenBank/DDBJ whole genome shotgun (WGS) entry which is preliminary data.</text>
</comment>
<gene>
    <name evidence="1" type="primary">lpxP</name>
    <name evidence="1" type="ORF">FVB9532_01438</name>
</gene>
<proteinExistence type="predicted"/>
<protein>
    <submittedName>
        <fullName evidence="1">Lipid A biosynthesis palmitoleoyltransferase</fullName>
        <ecNumber evidence="1">2.3.1.242</ecNumber>
    </submittedName>
</protein>
<accession>A0AC61Y8D5</accession>
<reference evidence="1" key="1">
    <citation type="submission" date="2019-09" db="EMBL/GenBank/DDBJ databases">
        <authorList>
            <person name="Rodrigo-Torres L."/>
            <person name="Arahal R. D."/>
            <person name="Lucena T."/>
        </authorList>
    </citation>
    <scope>NUCLEOTIDE SEQUENCE</scope>
    <source>
        <strain evidence="1">ISS653</strain>
    </source>
</reference>
<keyword evidence="1" id="KW-0012">Acyltransferase</keyword>
<keyword evidence="1" id="KW-0808">Transferase</keyword>
<evidence type="ECO:0000313" key="1">
    <source>
        <dbReference type="EMBL" id="VVV00173.1"/>
    </source>
</evidence>
<keyword evidence="2" id="KW-1185">Reference proteome</keyword>
<dbReference type="EMBL" id="CABVMM010000005">
    <property type="protein sequence ID" value="VVV00173.1"/>
    <property type="molecule type" value="Genomic_DNA"/>
</dbReference>